<gene>
    <name evidence="1" type="ORF">COO91_04024</name>
</gene>
<protein>
    <submittedName>
        <fullName evidence="1">Uncharacterized protein</fullName>
    </submittedName>
</protein>
<sequence length="38" mass="4003">MSMTLFGTPPKVSSCQMLGGKIRAISDFLEFAGVPPTS</sequence>
<dbReference type="AlphaFoldDB" id="A0A2K8STE5"/>
<organism evidence="1 2">
    <name type="scientific">Nostoc flagelliforme CCNUN1</name>
    <dbReference type="NCBI Taxonomy" id="2038116"/>
    <lineage>
        <taxon>Bacteria</taxon>
        <taxon>Bacillati</taxon>
        <taxon>Cyanobacteriota</taxon>
        <taxon>Cyanophyceae</taxon>
        <taxon>Nostocales</taxon>
        <taxon>Nostocaceae</taxon>
        <taxon>Nostoc</taxon>
    </lineage>
</organism>
<proteinExistence type="predicted"/>
<dbReference type="EMBL" id="CP024785">
    <property type="protein sequence ID" value="AUB38065.1"/>
    <property type="molecule type" value="Genomic_DNA"/>
</dbReference>
<reference evidence="1 2" key="1">
    <citation type="submission" date="2017-11" db="EMBL/GenBank/DDBJ databases">
        <title>Complete genome of a free-living desiccation-tolerant cyanobacterium and its photosynthetic adaptation to extreme terrestrial habitat.</title>
        <authorList>
            <person name="Shang J."/>
        </authorList>
    </citation>
    <scope>NUCLEOTIDE SEQUENCE [LARGE SCALE GENOMIC DNA]</scope>
    <source>
        <strain evidence="1 2">CCNUN1</strain>
    </source>
</reference>
<dbReference type="Proteomes" id="UP000232003">
    <property type="component" value="Chromosome"/>
</dbReference>
<keyword evidence="2" id="KW-1185">Reference proteome</keyword>
<evidence type="ECO:0000313" key="1">
    <source>
        <dbReference type="EMBL" id="AUB38065.1"/>
    </source>
</evidence>
<accession>A0A2K8STE5</accession>
<name>A0A2K8STE5_9NOSO</name>
<dbReference type="KEGG" id="nfl:COO91_04024"/>
<evidence type="ECO:0000313" key="2">
    <source>
        <dbReference type="Proteomes" id="UP000232003"/>
    </source>
</evidence>